<dbReference type="AlphaFoldDB" id="A0A833QUQ3"/>
<dbReference type="EMBL" id="SWLB01000014">
    <property type="protein sequence ID" value="KAF3330234.1"/>
    <property type="molecule type" value="Genomic_DNA"/>
</dbReference>
<keyword evidence="3" id="KW-1185">Reference proteome</keyword>
<evidence type="ECO:0000313" key="2">
    <source>
        <dbReference type="EMBL" id="KAF3330234.1"/>
    </source>
</evidence>
<sequence length="62" mass="6913">MNDPKYAHPYPPQGYYQGPPVSAPPQYPQYTAPPPPRRNRVLQLCAVAAWSTSVAAIRLSYL</sequence>
<dbReference type="Proteomes" id="UP000623129">
    <property type="component" value="Unassembled WGS sequence"/>
</dbReference>
<name>A0A833QUQ3_9POAL</name>
<comment type="caution">
    <text evidence="2">The sequence shown here is derived from an EMBL/GenBank/DDBJ whole genome shotgun (WGS) entry which is preliminary data.</text>
</comment>
<feature type="compositionally biased region" description="Pro residues" evidence="1">
    <location>
        <begin position="21"/>
        <end position="34"/>
    </location>
</feature>
<evidence type="ECO:0000256" key="1">
    <source>
        <dbReference type="SAM" id="MobiDB-lite"/>
    </source>
</evidence>
<feature type="region of interest" description="Disordered" evidence="1">
    <location>
        <begin position="1"/>
        <end position="34"/>
    </location>
</feature>
<reference evidence="2" key="1">
    <citation type="submission" date="2020-01" db="EMBL/GenBank/DDBJ databases">
        <title>Genome sequence of Kobresia littledalei, the first chromosome-level genome in the family Cyperaceae.</title>
        <authorList>
            <person name="Qu G."/>
        </authorList>
    </citation>
    <scope>NUCLEOTIDE SEQUENCE</scope>
    <source>
        <strain evidence="2">C.B.Clarke</strain>
        <tissue evidence="2">Leaf</tissue>
    </source>
</reference>
<evidence type="ECO:0000313" key="3">
    <source>
        <dbReference type="Proteomes" id="UP000623129"/>
    </source>
</evidence>
<protein>
    <recommendedName>
        <fullName evidence="4">Cysteine-rich transmembrane CYSTM domain-containing protein</fullName>
    </recommendedName>
</protein>
<accession>A0A833QUQ3</accession>
<proteinExistence type="predicted"/>
<organism evidence="2 3">
    <name type="scientific">Carex littledalei</name>
    <dbReference type="NCBI Taxonomy" id="544730"/>
    <lineage>
        <taxon>Eukaryota</taxon>
        <taxon>Viridiplantae</taxon>
        <taxon>Streptophyta</taxon>
        <taxon>Embryophyta</taxon>
        <taxon>Tracheophyta</taxon>
        <taxon>Spermatophyta</taxon>
        <taxon>Magnoliopsida</taxon>
        <taxon>Liliopsida</taxon>
        <taxon>Poales</taxon>
        <taxon>Cyperaceae</taxon>
        <taxon>Cyperoideae</taxon>
        <taxon>Cariceae</taxon>
        <taxon>Carex</taxon>
        <taxon>Carex subgen. Euthyceras</taxon>
    </lineage>
</organism>
<evidence type="ECO:0008006" key="4">
    <source>
        <dbReference type="Google" id="ProtNLM"/>
    </source>
</evidence>
<gene>
    <name evidence="2" type="ORF">FCM35_KLT05565</name>
</gene>